<dbReference type="InterPro" id="IPR000531">
    <property type="entry name" value="Beta-barrel_TonB"/>
</dbReference>
<dbReference type="InterPro" id="IPR037066">
    <property type="entry name" value="Plug_dom_sf"/>
</dbReference>
<dbReference type="Gene3D" id="2.40.170.20">
    <property type="entry name" value="TonB-dependent receptor, beta-barrel domain"/>
    <property type="match status" value="1"/>
</dbReference>
<dbReference type="InterPro" id="IPR036942">
    <property type="entry name" value="Beta-barrel_TonB_sf"/>
</dbReference>
<feature type="domain" description="TonB-dependent receptor-like beta-barrel" evidence="12">
    <location>
        <begin position="288"/>
        <end position="642"/>
    </location>
</feature>
<evidence type="ECO:0000256" key="9">
    <source>
        <dbReference type="ARBA" id="ARBA00023237"/>
    </source>
</evidence>
<evidence type="ECO:0000313" key="16">
    <source>
        <dbReference type="Proteomes" id="UP000295536"/>
    </source>
</evidence>
<feature type="domain" description="TonB-dependent receptor plug" evidence="13">
    <location>
        <begin position="78"/>
        <end position="188"/>
    </location>
</feature>
<evidence type="ECO:0000313" key="15">
    <source>
        <dbReference type="EMBL" id="TSE19316.1"/>
    </source>
</evidence>
<comment type="subcellular location">
    <subcellularLocation>
        <location evidence="1 10">Cell outer membrane</location>
        <topology evidence="1 10">Multi-pass membrane protein</topology>
    </subcellularLocation>
</comment>
<dbReference type="PANTHER" id="PTHR30069:SF27">
    <property type="entry name" value="BLL4766 PROTEIN"/>
    <property type="match status" value="1"/>
</dbReference>
<keyword evidence="5 10" id="KW-0812">Transmembrane</keyword>
<dbReference type="Gene3D" id="2.170.130.10">
    <property type="entry name" value="TonB-dependent receptor, plug domain"/>
    <property type="match status" value="1"/>
</dbReference>
<evidence type="ECO:0000256" key="2">
    <source>
        <dbReference type="ARBA" id="ARBA00009810"/>
    </source>
</evidence>
<evidence type="ECO:0000256" key="8">
    <source>
        <dbReference type="ARBA" id="ARBA00023170"/>
    </source>
</evidence>
<dbReference type="InterPro" id="IPR039426">
    <property type="entry name" value="TonB-dep_rcpt-like"/>
</dbReference>
<proteinExistence type="inferred from homology"/>
<dbReference type="SUPFAM" id="SSF56935">
    <property type="entry name" value="Porins"/>
    <property type="match status" value="1"/>
</dbReference>
<dbReference type="Proteomes" id="UP000295536">
    <property type="component" value="Unassembled WGS sequence"/>
</dbReference>
<dbReference type="AlphaFoldDB" id="A0A4R3L6F6"/>
<dbReference type="Pfam" id="PF07715">
    <property type="entry name" value="Plug"/>
    <property type="match status" value="1"/>
</dbReference>
<evidence type="ECO:0000256" key="11">
    <source>
        <dbReference type="RuleBase" id="RU003357"/>
    </source>
</evidence>
<organism evidence="14 16">
    <name type="scientific">Tepidimonas ignava</name>
    <dbReference type="NCBI Taxonomy" id="114249"/>
    <lineage>
        <taxon>Bacteria</taxon>
        <taxon>Pseudomonadati</taxon>
        <taxon>Pseudomonadota</taxon>
        <taxon>Betaproteobacteria</taxon>
        <taxon>Burkholderiales</taxon>
        <taxon>Tepidimonas</taxon>
    </lineage>
</organism>
<keyword evidence="8 14" id="KW-0675">Receptor</keyword>
<evidence type="ECO:0000256" key="5">
    <source>
        <dbReference type="ARBA" id="ARBA00022692"/>
    </source>
</evidence>
<dbReference type="InterPro" id="IPR012910">
    <property type="entry name" value="Plug_dom"/>
</dbReference>
<keyword evidence="7 10" id="KW-0472">Membrane</keyword>
<dbReference type="Proteomes" id="UP000315577">
    <property type="component" value="Unassembled WGS sequence"/>
</dbReference>
<keyword evidence="17" id="KW-1185">Reference proteome</keyword>
<evidence type="ECO:0000259" key="13">
    <source>
        <dbReference type="Pfam" id="PF07715"/>
    </source>
</evidence>
<gene>
    <name evidence="15" type="primary">cirA</name>
    <name evidence="14" type="ORF">EDC36_1165</name>
    <name evidence="15" type="ORF">Tigna_02209</name>
</gene>
<dbReference type="GO" id="GO:0015344">
    <property type="term" value="F:siderophore uptake transmembrane transporter activity"/>
    <property type="evidence" value="ECO:0007669"/>
    <property type="project" value="TreeGrafter"/>
</dbReference>
<reference evidence="15 17" key="2">
    <citation type="submission" date="2019-07" db="EMBL/GenBank/DDBJ databases">
        <title>Tepidimonas ignava SPS-1037 draft genome.</title>
        <authorList>
            <person name="Da Costa M.S."/>
            <person name="Froufe H.J.C."/>
            <person name="Egas C."/>
            <person name="Albuquerque L."/>
        </authorList>
    </citation>
    <scope>NUCLEOTIDE SEQUENCE [LARGE SCALE GENOMIC DNA]</scope>
    <source>
        <strain evidence="15 17">SPS-1037</strain>
    </source>
</reference>
<dbReference type="GO" id="GO:0009279">
    <property type="term" value="C:cell outer membrane"/>
    <property type="evidence" value="ECO:0007669"/>
    <property type="project" value="UniProtKB-SubCell"/>
</dbReference>
<comment type="similarity">
    <text evidence="2 10 11">Belongs to the TonB-dependent receptor family.</text>
</comment>
<dbReference type="PANTHER" id="PTHR30069">
    <property type="entry name" value="TONB-DEPENDENT OUTER MEMBRANE RECEPTOR"/>
    <property type="match status" value="1"/>
</dbReference>
<evidence type="ECO:0000259" key="12">
    <source>
        <dbReference type="Pfam" id="PF00593"/>
    </source>
</evidence>
<keyword evidence="6 11" id="KW-0798">TonB box</keyword>
<evidence type="ECO:0000256" key="7">
    <source>
        <dbReference type="ARBA" id="ARBA00023136"/>
    </source>
</evidence>
<dbReference type="EMBL" id="VJNC01000017">
    <property type="protein sequence ID" value="TSE19316.1"/>
    <property type="molecule type" value="Genomic_DNA"/>
</dbReference>
<dbReference type="EMBL" id="SMAH01000016">
    <property type="protein sequence ID" value="TCS95169.1"/>
    <property type="molecule type" value="Genomic_DNA"/>
</dbReference>
<dbReference type="PROSITE" id="PS52016">
    <property type="entry name" value="TONB_DEPENDENT_REC_3"/>
    <property type="match status" value="1"/>
</dbReference>
<dbReference type="Pfam" id="PF00593">
    <property type="entry name" value="TonB_dep_Rec_b-barrel"/>
    <property type="match status" value="1"/>
</dbReference>
<evidence type="ECO:0000256" key="3">
    <source>
        <dbReference type="ARBA" id="ARBA00022448"/>
    </source>
</evidence>
<keyword evidence="4 10" id="KW-1134">Transmembrane beta strand</keyword>
<evidence type="ECO:0000256" key="6">
    <source>
        <dbReference type="ARBA" id="ARBA00023077"/>
    </source>
</evidence>
<dbReference type="GO" id="GO:0044718">
    <property type="term" value="P:siderophore transmembrane transport"/>
    <property type="evidence" value="ECO:0007669"/>
    <property type="project" value="TreeGrafter"/>
</dbReference>
<dbReference type="OrthoDB" id="183532at2"/>
<protein>
    <submittedName>
        <fullName evidence="15">Colicin I receptor</fullName>
    </submittedName>
    <submittedName>
        <fullName evidence="14">Iron complex outermembrane receptor protein</fullName>
    </submittedName>
</protein>
<sequence length="670" mass="74656">MAPAGSAPLGVVVEVRPLKRRLQRPAAAPGLRGLRLLVVLGLHVATTQASADSAPLSEADFFAPMAPVLSVTRLAQPLAEVPGAVTVLDRDIIRRSGARDLAELLRLVPGYMVGGFNGANMSAAYHMPLDEYGQRNLVLVDGRSLYGSGYLGGTVRGLPTVVLDDIERIEVLRGSNSAAYGANALFGVINVVTRHAADVERRRLAVNVGNDGILDLTAGVAWAVPGVHHRLTVQRMGDDGYLPGTGVNDARRVAQLHWRADAVPDAGLEWSWRAGVSDLALGMGYEGNVGDAPRTLHQRWLYAQWQARHELAGQDALRWSLAWDRIDVTDRYAYAPLPPVVVDFGGREQRVALDVQHERRWSDAWRSVLGLGWSREGIRSRPLFDTDAEVAVQRGRAFATLEWRATPRWVVNAGLYATDHSRLGLSAWPRLMVNHHLNEHHTLRAGVTRAGREPLLFEQAANVRYRFPTPPYEIATVVSSGTVGLERLDVRELGYLGHWPQHGLSVDVRLAREQLRDYIEEVRLEGQRRDFVNRGGFVQHSLEYQLRWQPNADTRWWLGQVWTNTNWVDARYLRQPPKRMLTAGWWQALPNGWDVAVMVFGQSRMSWRQPGTSSLPGRGRVDVRLAHRWRSADTDTELALGVQSLGGAQSAFIPSRVLDRRVYLTLRLTQ</sequence>
<evidence type="ECO:0000313" key="17">
    <source>
        <dbReference type="Proteomes" id="UP000315577"/>
    </source>
</evidence>
<evidence type="ECO:0000256" key="10">
    <source>
        <dbReference type="PROSITE-ProRule" id="PRU01360"/>
    </source>
</evidence>
<name>A0A4R3L6F6_9BURK</name>
<reference evidence="14 16" key="1">
    <citation type="submission" date="2019-03" db="EMBL/GenBank/DDBJ databases">
        <title>Genomic Encyclopedia of Type Strains, Phase IV (KMG-IV): sequencing the most valuable type-strain genomes for metagenomic binning, comparative biology and taxonomic classification.</title>
        <authorList>
            <person name="Goeker M."/>
        </authorList>
    </citation>
    <scope>NUCLEOTIDE SEQUENCE [LARGE SCALE GENOMIC DNA]</scope>
    <source>
        <strain evidence="14 16">DSM 12034</strain>
    </source>
</reference>
<keyword evidence="9 10" id="KW-0998">Cell outer membrane</keyword>
<evidence type="ECO:0000313" key="14">
    <source>
        <dbReference type="EMBL" id="TCS95169.1"/>
    </source>
</evidence>
<comment type="caution">
    <text evidence="14">The sequence shown here is derived from an EMBL/GenBank/DDBJ whole genome shotgun (WGS) entry which is preliminary data.</text>
</comment>
<evidence type="ECO:0000256" key="1">
    <source>
        <dbReference type="ARBA" id="ARBA00004571"/>
    </source>
</evidence>
<keyword evidence="3 10" id="KW-0813">Transport</keyword>
<accession>A0A4R3L6F6</accession>
<evidence type="ECO:0000256" key="4">
    <source>
        <dbReference type="ARBA" id="ARBA00022452"/>
    </source>
</evidence>